<comment type="caution">
    <text evidence="2">The sequence shown here is derived from an EMBL/GenBank/DDBJ whole genome shotgun (WGS) entry which is preliminary data.</text>
</comment>
<evidence type="ECO:0000313" key="2">
    <source>
        <dbReference type="EMBL" id="GGG04042.1"/>
    </source>
</evidence>
<feature type="compositionally biased region" description="Low complexity" evidence="1">
    <location>
        <begin position="117"/>
        <end position="136"/>
    </location>
</feature>
<evidence type="ECO:0008006" key="4">
    <source>
        <dbReference type="Google" id="ProtNLM"/>
    </source>
</evidence>
<protein>
    <recommendedName>
        <fullName evidence="4">Major capsid protein</fullName>
    </recommendedName>
</protein>
<dbReference type="AlphaFoldDB" id="A0A917FSE0"/>
<keyword evidence="3" id="KW-1185">Reference proteome</keyword>
<evidence type="ECO:0000256" key="1">
    <source>
        <dbReference type="SAM" id="MobiDB-lite"/>
    </source>
</evidence>
<dbReference type="RefSeq" id="WP_188544444.1">
    <property type="nucleotide sequence ID" value="NZ_BMCU01000002.1"/>
</dbReference>
<feature type="region of interest" description="Disordered" evidence="1">
    <location>
        <begin position="150"/>
        <end position="190"/>
    </location>
</feature>
<feature type="region of interest" description="Disordered" evidence="1">
    <location>
        <begin position="97"/>
        <end position="136"/>
    </location>
</feature>
<sequence>MDPITLQDLVNKAQEADGGKAVEALTAFLKDNPTLDVSALTKEAVAQFNEILDGASESDDATLAAELLVEVIDGLRAEQTRRDEVVTDRASRLEALKAKVNADPAPADDAPVDDAPADTATDAPADAAGAEGDAAPAATVTDITPAATEPAAPAADAPTGDALAASGRPAPRRRVDIASLPRRQAPVSTHDDNRMTIVAAAEVPGVPMGTKLDGISELSLAAVSRFGALPLGPMAGGDVPPEGSTGTKIKAGIASIRNIFPADMTQSPNAGDDDQLLDRISNERRLEGESLVASGGWCSPSETLYELAGELEATTNLIDLPEIAVTRGGIRTTEGPDFSAIYSGAGIGVYKTEAEAIAGYTKAVYRVPCTNWTDTRAGVVHTAIEAGILQNDAYPEMTQRVTRGALVAHAHKVNALSIAQVEAQSTSGGTVTMGPSATTAILNGLNFQMTHYRYLYRAADTMSLEVKLPLFAKELFKADLAVASGMDRTQALNITDEQINAWFTVRHAKVQWLYDWQDAFTGATGATALGSATLPTAWPTSIKAIIYAAGAFVRGRGEIVSLNAVYDSTNIKVNDFLHLFVEEKLLVLRRQYKAYVTTFPVDLSGTTSAPQKLDATGKIVAA</sequence>
<dbReference type="EMBL" id="BMCU01000002">
    <property type="protein sequence ID" value="GGG04042.1"/>
    <property type="molecule type" value="Genomic_DNA"/>
</dbReference>
<accession>A0A917FSE0</accession>
<reference evidence="2" key="2">
    <citation type="submission" date="2020-09" db="EMBL/GenBank/DDBJ databases">
        <authorList>
            <person name="Sun Q."/>
            <person name="Sedlacek I."/>
        </authorList>
    </citation>
    <scope>NUCLEOTIDE SEQUENCE</scope>
    <source>
        <strain evidence="2">CCM 7905</strain>
    </source>
</reference>
<proteinExistence type="predicted"/>
<evidence type="ECO:0000313" key="3">
    <source>
        <dbReference type="Proteomes" id="UP000654257"/>
    </source>
</evidence>
<reference evidence="2" key="1">
    <citation type="journal article" date="2014" name="Int. J. Syst. Evol. Microbiol.">
        <title>Complete genome sequence of Corynebacterium casei LMG S-19264T (=DSM 44701T), isolated from a smear-ripened cheese.</title>
        <authorList>
            <consortium name="US DOE Joint Genome Institute (JGI-PGF)"/>
            <person name="Walter F."/>
            <person name="Albersmeier A."/>
            <person name="Kalinowski J."/>
            <person name="Ruckert C."/>
        </authorList>
    </citation>
    <scope>NUCLEOTIDE SEQUENCE</scope>
    <source>
        <strain evidence="2">CCM 7905</strain>
    </source>
</reference>
<name>A0A917FSE0_9NOCA</name>
<dbReference type="NCBIfam" id="NF033847">
    <property type="entry name" value="MCP_Sipho"/>
    <property type="match status" value="1"/>
</dbReference>
<gene>
    <name evidence="2" type="ORF">GCM10007304_17740</name>
</gene>
<organism evidence="2 3">
    <name type="scientific">Rhodococcoides trifolii</name>
    <dbReference type="NCBI Taxonomy" id="908250"/>
    <lineage>
        <taxon>Bacteria</taxon>
        <taxon>Bacillati</taxon>
        <taxon>Actinomycetota</taxon>
        <taxon>Actinomycetes</taxon>
        <taxon>Mycobacteriales</taxon>
        <taxon>Nocardiaceae</taxon>
        <taxon>Rhodococcoides</taxon>
    </lineage>
</organism>
<dbReference type="InterPro" id="IPR047790">
    <property type="entry name" value="MCP_Sipho"/>
</dbReference>
<dbReference type="Proteomes" id="UP000654257">
    <property type="component" value="Unassembled WGS sequence"/>
</dbReference>
<feature type="compositionally biased region" description="Low complexity" evidence="1">
    <location>
        <begin position="150"/>
        <end position="165"/>
    </location>
</feature>